<dbReference type="InterPro" id="IPR028082">
    <property type="entry name" value="Peripla_BP_I"/>
</dbReference>
<sequence>MTKRLVDVAAFAGVSVATVRRVLGDKPGISPATRAAVLTALDVFGLDRPVKFRGVKGGLVGLVVPDLQNPIFPALVEAVSIGLVKLGLMTALCTRTADGVSEANYIELLLRRDVAGIVFIGGSYADAGPEYGRELRERGIPIVLVNAADENEGVARVAVDDEAAAEQALAHLTSLGHTRIGLILGPQGHVPSARKLGAFVRHVRSGPEDQSWRERVAHVPFSMEGGGAAMSRLLGLGVTAVVCASDALALGAIRAARRRGFAVPGDLSVIGFDDSTYMSVVEAPLTTIRQPVRAMGAAAVELLETQINGQAVPTEELLLEPQLIVRGSTGPCRQRARIFDPQS</sequence>
<protein>
    <submittedName>
        <fullName evidence="5">LacI family DNA-binding transcriptional regulator</fullName>
    </submittedName>
</protein>
<dbReference type="SMART" id="SM00354">
    <property type="entry name" value="HTH_LACI"/>
    <property type="match status" value="1"/>
</dbReference>
<dbReference type="Proteomes" id="UP000675781">
    <property type="component" value="Unassembled WGS sequence"/>
</dbReference>
<dbReference type="PROSITE" id="PS00356">
    <property type="entry name" value="HTH_LACI_1"/>
    <property type="match status" value="1"/>
</dbReference>
<gene>
    <name evidence="5" type="ORF">KDL01_34500</name>
</gene>
<feature type="domain" description="HTH lacI-type" evidence="4">
    <location>
        <begin position="1"/>
        <end position="40"/>
    </location>
</feature>
<accession>A0A941EU85</accession>
<dbReference type="InterPro" id="IPR010982">
    <property type="entry name" value="Lambda_DNA-bd_dom_sf"/>
</dbReference>
<dbReference type="GO" id="GO:0000976">
    <property type="term" value="F:transcription cis-regulatory region binding"/>
    <property type="evidence" value="ECO:0007669"/>
    <property type="project" value="TreeGrafter"/>
</dbReference>
<proteinExistence type="predicted"/>
<dbReference type="PANTHER" id="PTHR30146:SF153">
    <property type="entry name" value="LACTOSE OPERON REPRESSOR"/>
    <property type="match status" value="1"/>
</dbReference>
<dbReference type="PANTHER" id="PTHR30146">
    <property type="entry name" value="LACI-RELATED TRANSCRIPTIONAL REPRESSOR"/>
    <property type="match status" value="1"/>
</dbReference>
<dbReference type="Pfam" id="PF00356">
    <property type="entry name" value="LacI"/>
    <property type="match status" value="1"/>
</dbReference>
<dbReference type="AlphaFoldDB" id="A0A941EU85"/>
<dbReference type="Pfam" id="PF13377">
    <property type="entry name" value="Peripla_BP_3"/>
    <property type="match status" value="1"/>
</dbReference>
<evidence type="ECO:0000313" key="6">
    <source>
        <dbReference type="Proteomes" id="UP000675781"/>
    </source>
</evidence>
<comment type="caution">
    <text evidence="5">The sequence shown here is derived from an EMBL/GenBank/DDBJ whole genome shotgun (WGS) entry which is preliminary data.</text>
</comment>
<name>A0A941EU85_9ACTN</name>
<evidence type="ECO:0000256" key="3">
    <source>
        <dbReference type="ARBA" id="ARBA00023163"/>
    </source>
</evidence>
<dbReference type="EMBL" id="JAGSOG010000289">
    <property type="protein sequence ID" value="MBR7838430.1"/>
    <property type="molecule type" value="Genomic_DNA"/>
</dbReference>
<dbReference type="SUPFAM" id="SSF53822">
    <property type="entry name" value="Periplasmic binding protein-like I"/>
    <property type="match status" value="1"/>
</dbReference>
<evidence type="ECO:0000256" key="2">
    <source>
        <dbReference type="ARBA" id="ARBA00023125"/>
    </source>
</evidence>
<evidence type="ECO:0000256" key="1">
    <source>
        <dbReference type="ARBA" id="ARBA00023015"/>
    </source>
</evidence>
<dbReference type="PROSITE" id="PS50932">
    <property type="entry name" value="HTH_LACI_2"/>
    <property type="match status" value="1"/>
</dbReference>
<dbReference type="RefSeq" id="WP_212532887.1">
    <property type="nucleotide sequence ID" value="NZ_JAGSOG010000289.1"/>
</dbReference>
<dbReference type="InterPro" id="IPR046335">
    <property type="entry name" value="LacI/GalR-like_sensor"/>
</dbReference>
<keyword evidence="2 5" id="KW-0238">DNA-binding</keyword>
<organism evidence="5 6">
    <name type="scientific">Actinospica durhamensis</name>
    <dbReference type="NCBI Taxonomy" id="1508375"/>
    <lineage>
        <taxon>Bacteria</taxon>
        <taxon>Bacillati</taxon>
        <taxon>Actinomycetota</taxon>
        <taxon>Actinomycetes</taxon>
        <taxon>Catenulisporales</taxon>
        <taxon>Actinospicaceae</taxon>
        <taxon>Actinospica</taxon>
    </lineage>
</organism>
<keyword evidence="3" id="KW-0804">Transcription</keyword>
<keyword evidence="1" id="KW-0805">Transcription regulation</keyword>
<evidence type="ECO:0000313" key="5">
    <source>
        <dbReference type="EMBL" id="MBR7838430.1"/>
    </source>
</evidence>
<keyword evidence="6" id="KW-1185">Reference proteome</keyword>
<reference evidence="5" key="1">
    <citation type="submission" date="2021-04" db="EMBL/GenBank/DDBJ databases">
        <title>Genome based classification of Actinospica acidithermotolerans sp. nov., an actinobacterium isolated from an Indonesian hot spring.</title>
        <authorList>
            <person name="Kusuma A.B."/>
            <person name="Putra K.E."/>
            <person name="Nafisah S."/>
            <person name="Loh J."/>
            <person name="Nouioui I."/>
            <person name="Goodfellow M."/>
        </authorList>
    </citation>
    <scope>NUCLEOTIDE SEQUENCE</scope>
    <source>
        <strain evidence="5">CSCA 57</strain>
    </source>
</reference>
<dbReference type="GO" id="GO:0003700">
    <property type="term" value="F:DNA-binding transcription factor activity"/>
    <property type="evidence" value="ECO:0007669"/>
    <property type="project" value="TreeGrafter"/>
</dbReference>
<evidence type="ECO:0000259" key="4">
    <source>
        <dbReference type="PROSITE" id="PS50932"/>
    </source>
</evidence>
<dbReference type="CDD" id="cd01392">
    <property type="entry name" value="HTH_LacI"/>
    <property type="match status" value="1"/>
</dbReference>
<dbReference type="Gene3D" id="3.40.50.2300">
    <property type="match status" value="2"/>
</dbReference>
<dbReference type="InterPro" id="IPR000843">
    <property type="entry name" value="HTH_LacI"/>
</dbReference>
<dbReference type="Gene3D" id="1.10.260.40">
    <property type="entry name" value="lambda repressor-like DNA-binding domains"/>
    <property type="match status" value="1"/>
</dbReference>
<dbReference type="SUPFAM" id="SSF47413">
    <property type="entry name" value="lambda repressor-like DNA-binding domains"/>
    <property type="match status" value="1"/>
</dbReference>
<dbReference type="CDD" id="cd06267">
    <property type="entry name" value="PBP1_LacI_sugar_binding-like"/>
    <property type="match status" value="1"/>
</dbReference>